<reference evidence="6 7" key="1">
    <citation type="submission" date="2020-07" db="EMBL/GenBank/DDBJ databases">
        <title>Sequencing the genomes of 1000 actinobacteria strains.</title>
        <authorList>
            <person name="Klenk H.-P."/>
        </authorList>
    </citation>
    <scope>NUCLEOTIDE SEQUENCE [LARGE SCALE GENOMIC DNA]</scope>
    <source>
        <strain evidence="6 7">DSM 42178</strain>
    </source>
</reference>
<comment type="caution">
    <text evidence="6">The sequence shown here is derived from an EMBL/GenBank/DDBJ whole genome shotgun (WGS) entry which is preliminary data.</text>
</comment>
<dbReference type="PANTHER" id="PTHR30055">
    <property type="entry name" value="HTH-TYPE TRANSCRIPTIONAL REGULATOR RUTR"/>
    <property type="match status" value="1"/>
</dbReference>
<dbReference type="InterPro" id="IPR001647">
    <property type="entry name" value="HTH_TetR"/>
</dbReference>
<name>A0A853A7V9_9ACTN</name>
<proteinExistence type="predicted"/>
<keyword evidence="2 4" id="KW-0238">DNA-binding</keyword>
<dbReference type="PANTHER" id="PTHR30055:SF234">
    <property type="entry name" value="HTH-TYPE TRANSCRIPTIONAL REGULATOR BETI"/>
    <property type="match status" value="1"/>
</dbReference>
<evidence type="ECO:0000256" key="2">
    <source>
        <dbReference type="ARBA" id="ARBA00023125"/>
    </source>
</evidence>
<evidence type="ECO:0000313" key="7">
    <source>
        <dbReference type="Proteomes" id="UP000567795"/>
    </source>
</evidence>
<feature type="domain" description="HTH tetR-type" evidence="5">
    <location>
        <begin position="21"/>
        <end position="80"/>
    </location>
</feature>
<dbReference type="AlphaFoldDB" id="A0A853A7V9"/>
<evidence type="ECO:0000256" key="1">
    <source>
        <dbReference type="ARBA" id="ARBA00023015"/>
    </source>
</evidence>
<dbReference type="Gene3D" id="1.10.357.10">
    <property type="entry name" value="Tetracycline Repressor, domain 2"/>
    <property type="match status" value="1"/>
</dbReference>
<keyword evidence="1" id="KW-0805">Transcription regulation</keyword>
<dbReference type="GO" id="GO:0000976">
    <property type="term" value="F:transcription cis-regulatory region binding"/>
    <property type="evidence" value="ECO:0007669"/>
    <property type="project" value="TreeGrafter"/>
</dbReference>
<sequence length="209" mass="22272">METPGSAPQPARPRRQRWDAARNRERILQVAAPAFAQGGAGVDMREVARLAGVGVGTLYRHFHTKEDLLQAVVQQDVAAWTEAVTRANATEDAWTGLAALLEATLTTMARHRALLDGLAAQPEADSAAAFDACRDHLERAVADLVARAHAQGTLRADVTPADLVLQVMALGRVIQLTAPGNGRSPADADATWRRHLTVVLDGLRARGGA</sequence>
<dbReference type="SUPFAM" id="SSF46689">
    <property type="entry name" value="Homeodomain-like"/>
    <property type="match status" value="1"/>
</dbReference>
<dbReference type="PROSITE" id="PS50977">
    <property type="entry name" value="HTH_TETR_2"/>
    <property type="match status" value="1"/>
</dbReference>
<dbReference type="EMBL" id="JACBZD010000001">
    <property type="protein sequence ID" value="NYI06741.1"/>
    <property type="molecule type" value="Genomic_DNA"/>
</dbReference>
<feature type="DNA-binding region" description="H-T-H motif" evidence="4">
    <location>
        <begin position="43"/>
        <end position="62"/>
    </location>
</feature>
<keyword evidence="7" id="KW-1185">Reference proteome</keyword>
<keyword evidence="3" id="KW-0804">Transcription</keyword>
<evidence type="ECO:0000259" key="5">
    <source>
        <dbReference type="PROSITE" id="PS50977"/>
    </source>
</evidence>
<accession>A0A853A7V9</accession>
<evidence type="ECO:0000256" key="4">
    <source>
        <dbReference type="PROSITE-ProRule" id="PRU00335"/>
    </source>
</evidence>
<evidence type="ECO:0000313" key="6">
    <source>
        <dbReference type="EMBL" id="NYI06741.1"/>
    </source>
</evidence>
<dbReference type="GO" id="GO:0003700">
    <property type="term" value="F:DNA-binding transcription factor activity"/>
    <property type="evidence" value="ECO:0007669"/>
    <property type="project" value="TreeGrafter"/>
</dbReference>
<dbReference type="InterPro" id="IPR049445">
    <property type="entry name" value="TetR_SbtR-like_C"/>
</dbReference>
<gene>
    <name evidence="6" type="ORF">FHU37_003684</name>
</gene>
<protein>
    <submittedName>
        <fullName evidence="6">AcrR family transcriptional regulator</fullName>
    </submittedName>
</protein>
<dbReference type="Proteomes" id="UP000567795">
    <property type="component" value="Unassembled WGS sequence"/>
</dbReference>
<organism evidence="6 7">
    <name type="scientific">Allostreptomyces psammosilenae</name>
    <dbReference type="NCBI Taxonomy" id="1892865"/>
    <lineage>
        <taxon>Bacteria</taxon>
        <taxon>Bacillati</taxon>
        <taxon>Actinomycetota</taxon>
        <taxon>Actinomycetes</taxon>
        <taxon>Kitasatosporales</taxon>
        <taxon>Streptomycetaceae</taxon>
        <taxon>Allostreptomyces</taxon>
    </lineage>
</organism>
<dbReference type="PRINTS" id="PR00455">
    <property type="entry name" value="HTHTETR"/>
</dbReference>
<dbReference type="InterPro" id="IPR009057">
    <property type="entry name" value="Homeodomain-like_sf"/>
</dbReference>
<dbReference type="Pfam" id="PF21597">
    <property type="entry name" value="TetR_C_43"/>
    <property type="match status" value="1"/>
</dbReference>
<dbReference type="Pfam" id="PF00440">
    <property type="entry name" value="TetR_N"/>
    <property type="match status" value="1"/>
</dbReference>
<dbReference type="InterPro" id="IPR036271">
    <property type="entry name" value="Tet_transcr_reg_TetR-rel_C_sf"/>
</dbReference>
<dbReference type="InterPro" id="IPR050109">
    <property type="entry name" value="HTH-type_TetR-like_transc_reg"/>
</dbReference>
<dbReference type="SUPFAM" id="SSF48498">
    <property type="entry name" value="Tetracyclin repressor-like, C-terminal domain"/>
    <property type="match status" value="1"/>
</dbReference>
<evidence type="ECO:0000256" key="3">
    <source>
        <dbReference type="ARBA" id="ARBA00023163"/>
    </source>
</evidence>
<dbReference type="RefSeq" id="WP_179815274.1">
    <property type="nucleotide sequence ID" value="NZ_JACBZD010000001.1"/>
</dbReference>